<keyword evidence="2 7" id="KW-0812">Transmembrane</keyword>
<reference evidence="9 10" key="1">
    <citation type="submission" date="2024-03" db="EMBL/GenBank/DDBJ databases">
        <title>The Acrasis kona genome and developmental transcriptomes reveal deep origins of eukaryotic multicellular pathways.</title>
        <authorList>
            <person name="Sheikh S."/>
            <person name="Fu C.-J."/>
            <person name="Brown M.W."/>
            <person name="Baldauf S.L."/>
        </authorList>
    </citation>
    <scope>NUCLEOTIDE SEQUENCE [LARGE SCALE GENOMIC DNA]</scope>
    <source>
        <strain evidence="9 10">ATCC MYA-3509</strain>
    </source>
</reference>
<dbReference type="InterPro" id="IPR044202">
    <property type="entry name" value="LETM1/MDM38-like"/>
</dbReference>
<protein>
    <submittedName>
        <fullName evidence="9">LETM1 domain-containing protein YLH47, mitochondrial</fullName>
    </submittedName>
</protein>
<evidence type="ECO:0000256" key="7">
    <source>
        <dbReference type="SAM" id="Phobius"/>
    </source>
</evidence>
<evidence type="ECO:0000256" key="2">
    <source>
        <dbReference type="ARBA" id="ARBA00022692"/>
    </source>
</evidence>
<evidence type="ECO:0000313" key="9">
    <source>
        <dbReference type="EMBL" id="KAL0487398.1"/>
    </source>
</evidence>
<dbReference type="GO" id="GO:0043022">
    <property type="term" value="F:ribosome binding"/>
    <property type="evidence" value="ECO:0007669"/>
    <property type="project" value="InterPro"/>
</dbReference>
<organism evidence="9 10">
    <name type="scientific">Acrasis kona</name>
    <dbReference type="NCBI Taxonomy" id="1008807"/>
    <lineage>
        <taxon>Eukaryota</taxon>
        <taxon>Discoba</taxon>
        <taxon>Heterolobosea</taxon>
        <taxon>Tetramitia</taxon>
        <taxon>Eutetramitia</taxon>
        <taxon>Acrasidae</taxon>
        <taxon>Acrasis</taxon>
    </lineage>
</organism>
<evidence type="ECO:0000313" key="10">
    <source>
        <dbReference type="Proteomes" id="UP001431209"/>
    </source>
</evidence>
<keyword evidence="4 7" id="KW-1133">Transmembrane helix</keyword>
<evidence type="ECO:0000256" key="1">
    <source>
        <dbReference type="ARBA" id="ARBA00004434"/>
    </source>
</evidence>
<dbReference type="AlphaFoldDB" id="A0AAW2ZC90"/>
<dbReference type="GO" id="GO:0030003">
    <property type="term" value="P:intracellular monoatomic cation homeostasis"/>
    <property type="evidence" value="ECO:0007669"/>
    <property type="project" value="TreeGrafter"/>
</dbReference>
<keyword evidence="10" id="KW-1185">Reference proteome</keyword>
<comment type="subcellular location">
    <subcellularLocation>
        <location evidence="1">Mitochondrion inner membrane</location>
        <topology evidence="1">Single-pass membrane protein</topology>
    </subcellularLocation>
</comment>
<dbReference type="PANTHER" id="PTHR14009">
    <property type="entry name" value="LEUCINE ZIPPER-EF-HAND CONTAINING TRANSMEMBRANE PROTEIN"/>
    <property type="match status" value="1"/>
</dbReference>
<gene>
    <name evidence="9" type="ORF">AKO1_000752</name>
</gene>
<evidence type="ECO:0000256" key="5">
    <source>
        <dbReference type="ARBA" id="ARBA00023128"/>
    </source>
</evidence>
<keyword evidence="3" id="KW-0999">Mitochondrion inner membrane</keyword>
<dbReference type="PANTHER" id="PTHR14009:SF1">
    <property type="entry name" value="MITOCHONDRIAL PROTON_CALCIUM EXCHANGER PROTEIN"/>
    <property type="match status" value="1"/>
</dbReference>
<comment type="caution">
    <text evidence="9">The sequence shown here is derived from an EMBL/GenBank/DDBJ whole genome shotgun (WGS) entry which is preliminary data.</text>
</comment>
<accession>A0AAW2ZC90</accession>
<sequence>MMLKRPIHVSINRIYRTPNIYFKSYHKSHVLYQEKNDKSNNNKQYGAFQKTQVALVKGFHEMRELTKFYWEGTKLWYGDVKKFNQLRKEIAYRNLRTADRRETMFLNNQTIDIFKMVPALTLFMIPFGTVLLPLYAYLFPVLLPSTFQSPALLKQSHKNHYKIRKIHSAMVIDSFLKMTNDLMEDPKQSHTHVEALKINTLINHVVDSRNYDTGTRNFIDVSVQVLKELQELDLNPDGLFNKQFSLSAPESIISANLLGHMVTFLMVTQHEYNGISCVGPKQVNAAISGIGSGAINLPLKRYTIMSWAKSPRFATEGIKRAGLKDYLEMMKYDDIYIKHFGVKQMTLWELLQALYVRGLNVHEQGDMKKFTVEELQELMSAWTQFSANVKSDSLKVFAQTLLWWQ</sequence>
<feature type="domain" description="Letm1 RBD" evidence="8">
    <location>
        <begin position="312"/>
        <end position="394"/>
    </location>
</feature>
<evidence type="ECO:0000259" key="8">
    <source>
        <dbReference type="Pfam" id="PF07766"/>
    </source>
</evidence>
<evidence type="ECO:0000256" key="3">
    <source>
        <dbReference type="ARBA" id="ARBA00022792"/>
    </source>
</evidence>
<dbReference type="Proteomes" id="UP001431209">
    <property type="component" value="Unassembled WGS sequence"/>
</dbReference>
<name>A0AAW2ZC90_9EUKA</name>
<dbReference type="InterPro" id="IPR033122">
    <property type="entry name" value="LETM1-like_RBD"/>
</dbReference>
<keyword evidence="5" id="KW-0496">Mitochondrion</keyword>
<dbReference type="Pfam" id="PF07766">
    <property type="entry name" value="LETM1_RBD"/>
    <property type="match status" value="2"/>
</dbReference>
<dbReference type="GO" id="GO:0005743">
    <property type="term" value="C:mitochondrial inner membrane"/>
    <property type="evidence" value="ECO:0007669"/>
    <property type="project" value="UniProtKB-SubCell"/>
</dbReference>
<keyword evidence="6 7" id="KW-0472">Membrane</keyword>
<evidence type="ECO:0000256" key="4">
    <source>
        <dbReference type="ARBA" id="ARBA00022989"/>
    </source>
</evidence>
<evidence type="ECO:0000256" key="6">
    <source>
        <dbReference type="ARBA" id="ARBA00023136"/>
    </source>
</evidence>
<dbReference type="EMBL" id="JAOPGA020001337">
    <property type="protein sequence ID" value="KAL0487398.1"/>
    <property type="molecule type" value="Genomic_DNA"/>
</dbReference>
<proteinExistence type="predicted"/>
<feature type="domain" description="Letm1 RBD" evidence="8">
    <location>
        <begin position="100"/>
        <end position="211"/>
    </location>
</feature>
<feature type="transmembrane region" description="Helical" evidence="7">
    <location>
        <begin position="119"/>
        <end position="139"/>
    </location>
</feature>